<dbReference type="EMBL" id="JABXXO010000003">
    <property type="protein sequence ID" value="KAF7782928.1"/>
    <property type="molecule type" value="Genomic_DNA"/>
</dbReference>
<name>A0A8H7KK48_AGABI</name>
<reference evidence="2 3" key="1">
    <citation type="journal article" name="Sci. Rep.">
        <title>Telomere-to-telomere assembled and centromere annotated genomes of the two main subspecies of the button mushroom Agaricus bisporus reveal especially polymorphic chromosome ends.</title>
        <authorList>
            <person name="Sonnenberg A.S.M."/>
            <person name="Sedaghat-Telgerd N."/>
            <person name="Lavrijssen B."/>
            <person name="Ohm R.A."/>
            <person name="Hendrickx P.M."/>
            <person name="Scholtmeijer K."/>
            <person name="Baars J.J.P."/>
            <person name="van Peer A."/>
        </authorList>
    </citation>
    <scope>NUCLEOTIDE SEQUENCE [LARGE SCALE GENOMIC DNA]</scope>
    <source>
        <strain evidence="2 3">H119_p4</strain>
    </source>
</reference>
<dbReference type="AlphaFoldDB" id="A0A8H7KK48"/>
<proteinExistence type="predicted"/>
<sequence>MNDVTIVTRITYVTRDHLSAVLLMEPHAFIDGVTLAGALDDYLRGKDCPPLGKLFPELRDKIKLNHQILRAAEKFRCNKNGRERRIPTKSPSLQISSNKPLASN</sequence>
<feature type="region of interest" description="Disordered" evidence="1">
    <location>
        <begin position="79"/>
        <end position="104"/>
    </location>
</feature>
<comment type="caution">
    <text evidence="2">The sequence shown here is derived from an EMBL/GenBank/DDBJ whole genome shotgun (WGS) entry which is preliminary data.</text>
</comment>
<feature type="compositionally biased region" description="Polar residues" evidence="1">
    <location>
        <begin position="89"/>
        <end position="104"/>
    </location>
</feature>
<evidence type="ECO:0000313" key="3">
    <source>
        <dbReference type="Proteomes" id="UP000629468"/>
    </source>
</evidence>
<gene>
    <name evidence="2" type="ORF">Agabi119p4_2304</name>
</gene>
<dbReference type="Proteomes" id="UP000629468">
    <property type="component" value="Unassembled WGS sequence"/>
</dbReference>
<accession>A0A8H7KK48</accession>
<evidence type="ECO:0000256" key="1">
    <source>
        <dbReference type="SAM" id="MobiDB-lite"/>
    </source>
</evidence>
<protein>
    <submittedName>
        <fullName evidence="2">Uncharacterized protein</fullName>
    </submittedName>
</protein>
<evidence type="ECO:0000313" key="2">
    <source>
        <dbReference type="EMBL" id="KAF7782928.1"/>
    </source>
</evidence>
<organism evidence="2 3">
    <name type="scientific">Agaricus bisporus var. burnettii</name>
    <dbReference type="NCBI Taxonomy" id="192524"/>
    <lineage>
        <taxon>Eukaryota</taxon>
        <taxon>Fungi</taxon>
        <taxon>Dikarya</taxon>
        <taxon>Basidiomycota</taxon>
        <taxon>Agaricomycotina</taxon>
        <taxon>Agaricomycetes</taxon>
        <taxon>Agaricomycetidae</taxon>
        <taxon>Agaricales</taxon>
        <taxon>Agaricineae</taxon>
        <taxon>Agaricaceae</taxon>
        <taxon>Agaricus</taxon>
    </lineage>
</organism>